<organism evidence="4 5">
    <name type="scientific">Rhodopirellula maiorica SM1</name>
    <dbReference type="NCBI Taxonomy" id="1265738"/>
    <lineage>
        <taxon>Bacteria</taxon>
        <taxon>Pseudomonadati</taxon>
        <taxon>Planctomycetota</taxon>
        <taxon>Planctomycetia</taxon>
        <taxon>Pirellulales</taxon>
        <taxon>Pirellulaceae</taxon>
        <taxon>Novipirellula</taxon>
    </lineage>
</organism>
<name>M5RQY1_9BACT</name>
<dbReference type="Pfam" id="PF02922">
    <property type="entry name" value="CBM_48"/>
    <property type="match status" value="1"/>
</dbReference>
<dbReference type="PANTHER" id="PTHR43651:SF11">
    <property type="entry name" value="MALTO-OLIGOSYLTREHALOSE TREHALOHYDROLASE"/>
    <property type="match status" value="1"/>
</dbReference>
<dbReference type="InterPro" id="IPR017853">
    <property type="entry name" value="GH"/>
</dbReference>
<evidence type="ECO:0000259" key="2">
    <source>
        <dbReference type="Pfam" id="PF00128"/>
    </source>
</evidence>
<feature type="domain" description="Glycosyl hydrolase family 13 catalytic" evidence="2">
    <location>
        <begin position="113"/>
        <end position="201"/>
    </location>
</feature>
<feature type="domain" description="Glycoside hydrolase family 13 N-terminal" evidence="3">
    <location>
        <begin position="4"/>
        <end position="66"/>
    </location>
</feature>
<dbReference type="Gene3D" id="2.60.40.10">
    <property type="entry name" value="Immunoglobulins"/>
    <property type="match status" value="1"/>
</dbReference>
<dbReference type="SUPFAM" id="SSF51445">
    <property type="entry name" value="(Trans)glycosidases"/>
    <property type="match status" value="1"/>
</dbReference>
<comment type="caution">
    <text evidence="4">The sequence shown here is derived from an EMBL/GenBank/DDBJ whole genome shotgun (WGS) entry which is preliminary data.</text>
</comment>
<dbReference type="InterPro" id="IPR006047">
    <property type="entry name" value="GH13_cat_dom"/>
</dbReference>
<dbReference type="CDD" id="cd02853">
    <property type="entry name" value="E_set_MTHase_like_N"/>
    <property type="match status" value="1"/>
</dbReference>
<dbReference type="GO" id="GO:0004553">
    <property type="term" value="F:hydrolase activity, hydrolyzing O-glycosyl compounds"/>
    <property type="evidence" value="ECO:0007669"/>
    <property type="project" value="InterPro"/>
</dbReference>
<dbReference type="InterPro" id="IPR014756">
    <property type="entry name" value="Ig_E-set"/>
</dbReference>
<dbReference type="AlphaFoldDB" id="M5RQY1"/>
<reference evidence="4 5" key="1">
    <citation type="journal article" date="2013" name="Mar. Genomics">
        <title>Expression of sulfatases in Rhodopirellula baltica and the diversity of sulfatases in the genus Rhodopirellula.</title>
        <authorList>
            <person name="Wegner C.E."/>
            <person name="Richter-Heitmann T."/>
            <person name="Klindworth A."/>
            <person name="Klockow C."/>
            <person name="Richter M."/>
            <person name="Achstetter T."/>
            <person name="Glockner F.O."/>
            <person name="Harder J."/>
        </authorList>
    </citation>
    <scope>NUCLEOTIDE SEQUENCE [LARGE SCALE GENOMIC DNA]</scope>
    <source>
        <strain evidence="4 5">SM1</strain>
    </source>
</reference>
<evidence type="ECO:0000313" key="5">
    <source>
        <dbReference type="Proteomes" id="UP000011991"/>
    </source>
</evidence>
<dbReference type="PATRIC" id="fig|1265738.3.peg.1314"/>
<gene>
    <name evidence="4" type="ORF">RMSM_01328</name>
</gene>
<evidence type="ECO:0000313" key="4">
    <source>
        <dbReference type="EMBL" id="EMI21748.1"/>
    </source>
</evidence>
<dbReference type="InterPro" id="IPR013783">
    <property type="entry name" value="Ig-like_fold"/>
</dbReference>
<sequence>MAVGAEVLENGVHFRVWAPKRKQVNLKLSESSDLIPLEEEGNGYFSVFCKGIGDGTRYSFRLDDDDYDYPDPASRFQPDGVHGASQVVDPESYRWNDRDWRGVELQGQVIYEMHIGCFTDAGTWKSAESKLPFLVETGITMLEVMPVADFDGQFGWGYDGVKWYAPTRLYGSPDDFRHFIDTAHQLGLAVILDVVYNHFGPTGNYTGAFSPHFVSHRPSDRMG</sequence>
<dbReference type="Pfam" id="PF00128">
    <property type="entry name" value="Alpha-amylase"/>
    <property type="match status" value="1"/>
</dbReference>
<dbReference type="SUPFAM" id="SSF81296">
    <property type="entry name" value="E set domains"/>
    <property type="match status" value="1"/>
</dbReference>
<dbReference type="EMBL" id="ANOG01000199">
    <property type="protein sequence ID" value="EMI21748.1"/>
    <property type="molecule type" value="Genomic_DNA"/>
</dbReference>
<dbReference type="PANTHER" id="PTHR43651">
    <property type="entry name" value="1,4-ALPHA-GLUCAN-BRANCHING ENZYME"/>
    <property type="match status" value="1"/>
</dbReference>
<dbReference type="GO" id="GO:0005975">
    <property type="term" value="P:carbohydrate metabolic process"/>
    <property type="evidence" value="ECO:0007669"/>
    <property type="project" value="InterPro"/>
</dbReference>
<proteinExistence type="predicted"/>
<keyword evidence="1" id="KW-0119">Carbohydrate metabolism</keyword>
<protein>
    <submittedName>
        <fullName evidence="4">Malto-oligosyltrehalose trehalohydrolase</fullName>
    </submittedName>
</protein>
<keyword evidence="5" id="KW-1185">Reference proteome</keyword>
<keyword evidence="4" id="KW-0378">Hydrolase</keyword>
<dbReference type="Proteomes" id="UP000011991">
    <property type="component" value="Unassembled WGS sequence"/>
</dbReference>
<evidence type="ECO:0000259" key="3">
    <source>
        <dbReference type="Pfam" id="PF02922"/>
    </source>
</evidence>
<evidence type="ECO:0000256" key="1">
    <source>
        <dbReference type="ARBA" id="ARBA00023277"/>
    </source>
</evidence>
<dbReference type="InterPro" id="IPR004193">
    <property type="entry name" value="Glyco_hydro_13_N"/>
</dbReference>
<accession>M5RQY1</accession>
<dbReference type="Gene3D" id="3.20.20.80">
    <property type="entry name" value="Glycosidases"/>
    <property type="match status" value="1"/>
</dbReference>